<evidence type="ECO:0000313" key="13">
    <source>
        <dbReference type="EMBL" id="ADU11935.1"/>
    </source>
</evidence>
<accession>E8RP89</accession>
<keyword evidence="4 10" id="KW-0479">Metal-binding</keyword>
<dbReference type="EC" id="6.2.1.5" evidence="10"/>
<feature type="binding site" evidence="10">
    <location>
        <position position="251"/>
    </location>
    <ligand>
        <name>Mg(2+)</name>
        <dbReference type="ChEBI" id="CHEBI:18420"/>
    </ligand>
</feature>
<feature type="binding site" evidence="10">
    <location>
        <position position="145"/>
    </location>
    <ligand>
        <name>ATP</name>
        <dbReference type="ChEBI" id="CHEBI:30616"/>
    </ligand>
</feature>
<keyword evidence="3 10" id="KW-0436">Ligase</keyword>
<comment type="subunit">
    <text evidence="10">Heterotetramer of two alpha and two beta subunits.</text>
</comment>
<protein>
    <recommendedName>
        <fullName evidence="10">Succinate--CoA ligase [ADP-forming] subunit beta</fullName>
        <ecNumber evidence="10">6.2.1.5</ecNumber>
    </recommendedName>
    <alternativeName>
        <fullName evidence="10">Succinyl-CoA synthetase subunit beta</fullName>
        <shortName evidence="10">SCS-beta</shortName>
    </alternativeName>
</protein>
<dbReference type="PIRSF" id="PIRSF001554">
    <property type="entry name" value="SucCS_beta"/>
    <property type="match status" value="1"/>
</dbReference>
<dbReference type="GO" id="GO:0006099">
    <property type="term" value="P:tricarboxylic acid cycle"/>
    <property type="evidence" value="ECO:0007669"/>
    <property type="project" value="UniProtKB-UniRule"/>
</dbReference>
<dbReference type="FunFam" id="3.40.50.261:FF:000001">
    <property type="entry name" value="Succinate--CoA ligase [ADP-forming] subunit beta"/>
    <property type="match status" value="1"/>
</dbReference>
<keyword evidence="14" id="KW-1185">Reference proteome</keyword>
<reference evidence="14" key="1">
    <citation type="submission" date="2010-12" db="EMBL/GenBank/DDBJ databases">
        <title>Complete sequence of chromosome 1 of Asticcacaulis excentricus CB 48.</title>
        <authorList>
            <consortium name="US DOE Joint Genome Institute"/>
            <person name="Lucas S."/>
            <person name="Copeland A."/>
            <person name="Lapidus A."/>
            <person name="Cheng J.-F."/>
            <person name="Bruce D."/>
            <person name="Goodwin L."/>
            <person name="Pitluck S."/>
            <person name="Teshima H."/>
            <person name="Davenport K."/>
            <person name="Detter J.C."/>
            <person name="Han C."/>
            <person name="Tapia R."/>
            <person name="Land M."/>
            <person name="Hauser L."/>
            <person name="Jeffries C."/>
            <person name="Kyrpides N."/>
            <person name="Ivanova N."/>
            <person name="Ovchinnikova G."/>
            <person name="Brun Y.V."/>
            <person name="Woyke T."/>
        </authorList>
    </citation>
    <scope>NUCLEOTIDE SEQUENCE [LARGE SCALE GENOMIC DNA]</scope>
    <source>
        <strain evidence="14">ATCC 15261 / DSM 4724 / KCTC 12464 / NCIMB 9791 / VKM B-1370 / CB 48</strain>
    </source>
</reference>
<feature type="binding site" evidence="10">
    <location>
        <position position="237"/>
    </location>
    <ligand>
        <name>Mg(2+)</name>
        <dbReference type="ChEBI" id="CHEBI:18420"/>
    </ligand>
</feature>
<dbReference type="SUPFAM" id="SSF52210">
    <property type="entry name" value="Succinyl-CoA synthetase domains"/>
    <property type="match status" value="1"/>
</dbReference>
<dbReference type="Proteomes" id="UP000001492">
    <property type="component" value="Chromosome 1"/>
</dbReference>
<dbReference type="KEGG" id="aex:Astex_0235"/>
<feature type="binding site" evidence="10">
    <location>
        <begin position="81"/>
        <end position="83"/>
    </location>
    <ligand>
        <name>ATP</name>
        <dbReference type="ChEBI" id="CHEBI:30616"/>
    </ligand>
</feature>
<evidence type="ECO:0000256" key="9">
    <source>
        <dbReference type="ARBA" id="ARBA00060690"/>
    </source>
</evidence>
<dbReference type="Gene3D" id="3.30.1490.20">
    <property type="entry name" value="ATP-grasp fold, A domain"/>
    <property type="match status" value="1"/>
</dbReference>
<comment type="cofactor">
    <cofactor evidence="10">
        <name>Mg(2+)</name>
        <dbReference type="ChEBI" id="CHEBI:18420"/>
    </cofactor>
    <text evidence="10">Binds 1 Mg(2+) ion per subunit.</text>
</comment>
<comment type="catalytic activity">
    <reaction evidence="8">
        <text>(S)-malate + ATP + CoA = (S)-malyl-CoA + ADP + phosphate</text>
        <dbReference type="Rhea" id="RHEA:26193"/>
        <dbReference type="ChEBI" id="CHEBI:15589"/>
        <dbReference type="ChEBI" id="CHEBI:30616"/>
        <dbReference type="ChEBI" id="CHEBI:43474"/>
        <dbReference type="ChEBI" id="CHEBI:57287"/>
        <dbReference type="ChEBI" id="CHEBI:57317"/>
        <dbReference type="ChEBI" id="CHEBI:456216"/>
        <dbReference type="EC" id="6.2.1.9"/>
    </reaction>
</comment>
<dbReference type="PANTHER" id="PTHR11815">
    <property type="entry name" value="SUCCINYL-COA SYNTHETASE BETA CHAIN"/>
    <property type="match status" value="1"/>
</dbReference>
<keyword evidence="7 10" id="KW-0460">Magnesium</keyword>
<dbReference type="InterPro" id="IPR013650">
    <property type="entry name" value="ATP-grasp_succ-CoA_synth-type"/>
</dbReference>
<dbReference type="InterPro" id="IPR013815">
    <property type="entry name" value="ATP_grasp_subdomain_1"/>
</dbReference>
<dbReference type="GO" id="GO:0005524">
    <property type="term" value="F:ATP binding"/>
    <property type="evidence" value="ECO:0007669"/>
    <property type="project" value="UniProtKB-UniRule"/>
</dbReference>
<dbReference type="GO" id="GO:0005829">
    <property type="term" value="C:cytosol"/>
    <property type="evidence" value="ECO:0007669"/>
    <property type="project" value="TreeGrafter"/>
</dbReference>
<dbReference type="AlphaFoldDB" id="E8RP89"/>
<dbReference type="GO" id="GO:0004776">
    <property type="term" value="F:succinate-CoA ligase (GDP-forming) activity"/>
    <property type="evidence" value="ECO:0007669"/>
    <property type="project" value="RHEA"/>
</dbReference>
<feature type="binding site" evidence="10">
    <location>
        <position position="302"/>
    </location>
    <ligand>
        <name>substrate</name>
        <note>ligand shared with subunit alpha</note>
    </ligand>
</feature>
<dbReference type="InterPro" id="IPR005809">
    <property type="entry name" value="Succ_CoA_ligase-like_bsu"/>
</dbReference>
<dbReference type="STRING" id="573065.Astex_0235"/>
<proteinExistence type="inferred from homology"/>
<dbReference type="GO" id="GO:0006104">
    <property type="term" value="P:succinyl-CoA metabolic process"/>
    <property type="evidence" value="ECO:0007669"/>
    <property type="project" value="TreeGrafter"/>
</dbReference>
<feature type="binding site" evidence="10">
    <location>
        <position position="74"/>
    </location>
    <ligand>
        <name>ATP</name>
        <dbReference type="ChEBI" id="CHEBI:30616"/>
    </ligand>
</feature>
<feature type="domain" description="ATP-grasp fold succinyl-CoA synthetase-type" evidence="12">
    <location>
        <begin position="27"/>
        <end position="240"/>
    </location>
</feature>
<sequence length="425" mass="45200">MRRTACISSLVPLTRAGIPFDKTGSMNIHEHQAKAVLKEFGVAVPRGYPAFSPKEALEAAKNLKDDSTKVWVVKSQIHAGGRGKGRFEGLGPDAKGGVRVVKSPADVEANADEMLGRVLVTHQTGPAGKQVNRLYIEEGADIKKELYLSLLVDRVSSRISVVASTEGGMDIEEVAHSTPEKIHSFTIDPATGVFPVHGRTLAHALGLKGDLAKQGFKLLQQLYAAFNAKDMDMLEINPLIITGDDQLLVLDAKVSFDSNSLFRHPDIQALRDLSEEDAKEIEASKFDLSYIALDGEIGCMVNGAGLAMATLDIIKLYGSEPANFLDVGGGATTEKVTAAFKIITSDPKVKGILVNIFGGIMKCDIIATGVIAAVKEVGLKVPLVVRLEGTNVELGKKIINESGLNVIAADDLADAAAKIVKAVKG</sequence>
<comment type="catalytic activity">
    <reaction evidence="10">
        <text>succinate + ATP + CoA = succinyl-CoA + ADP + phosphate</text>
        <dbReference type="Rhea" id="RHEA:17661"/>
        <dbReference type="ChEBI" id="CHEBI:30031"/>
        <dbReference type="ChEBI" id="CHEBI:30616"/>
        <dbReference type="ChEBI" id="CHEBI:43474"/>
        <dbReference type="ChEBI" id="CHEBI:57287"/>
        <dbReference type="ChEBI" id="CHEBI:57292"/>
        <dbReference type="ChEBI" id="CHEBI:456216"/>
        <dbReference type="EC" id="6.2.1.5"/>
    </reaction>
</comment>
<dbReference type="SUPFAM" id="SSF56059">
    <property type="entry name" value="Glutathione synthetase ATP-binding domain-like"/>
    <property type="match status" value="1"/>
</dbReference>
<keyword evidence="5 10" id="KW-0547">Nucleotide-binding</keyword>
<dbReference type="PANTHER" id="PTHR11815:SF10">
    <property type="entry name" value="SUCCINATE--COA LIGASE [GDP-FORMING] SUBUNIT BETA, MITOCHONDRIAL"/>
    <property type="match status" value="1"/>
</dbReference>
<comment type="pathway">
    <text evidence="9">One-carbon metabolism; formaldehyde assimilation via serine pathway.</text>
</comment>
<evidence type="ECO:0000256" key="3">
    <source>
        <dbReference type="ARBA" id="ARBA00022598"/>
    </source>
</evidence>
<dbReference type="GO" id="GO:0004775">
    <property type="term" value="F:succinate-CoA ligase (ADP-forming) activity"/>
    <property type="evidence" value="ECO:0007669"/>
    <property type="project" value="UniProtKB-UniRule"/>
</dbReference>
<feature type="binding site" evidence="10">
    <location>
        <position position="140"/>
    </location>
    <ligand>
        <name>ATP</name>
        <dbReference type="ChEBI" id="CHEBI:30616"/>
    </ligand>
</feature>
<dbReference type="GO" id="GO:0050074">
    <property type="term" value="F:malate-CoA ligase activity"/>
    <property type="evidence" value="ECO:0007669"/>
    <property type="project" value="UniProtKB-EC"/>
</dbReference>
<dbReference type="InterPro" id="IPR005811">
    <property type="entry name" value="SUCC_ACL_C"/>
</dbReference>
<dbReference type="UniPathway" id="UPA00223">
    <property type="reaction ID" value="UER00999"/>
</dbReference>
<dbReference type="FunFam" id="3.30.1490.20:FF:000002">
    <property type="entry name" value="Succinate--CoA ligase [ADP-forming] subunit beta"/>
    <property type="match status" value="1"/>
</dbReference>
<evidence type="ECO:0000259" key="11">
    <source>
        <dbReference type="Pfam" id="PF00549"/>
    </source>
</evidence>
<evidence type="ECO:0000256" key="8">
    <source>
        <dbReference type="ARBA" id="ARBA00052241"/>
    </source>
</evidence>
<evidence type="ECO:0000256" key="2">
    <source>
        <dbReference type="ARBA" id="ARBA00022532"/>
    </source>
</evidence>
<dbReference type="EMBL" id="CP002395">
    <property type="protein sequence ID" value="ADU11935.1"/>
    <property type="molecule type" value="Genomic_DNA"/>
</dbReference>
<dbReference type="HOGENOM" id="CLU_037430_0_2_5"/>
<feature type="binding site" evidence="10">
    <location>
        <position position="137"/>
    </location>
    <ligand>
        <name>ATP</name>
        <dbReference type="ChEBI" id="CHEBI:30616"/>
    </ligand>
</feature>
<dbReference type="GO" id="GO:0042709">
    <property type="term" value="C:succinate-CoA ligase complex"/>
    <property type="evidence" value="ECO:0007669"/>
    <property type="project" value="TreeGrafter"/>
</dbReference>
<dbReference type="Gene3D" id="3.30.470.20">
    <property type="entry name" value="ATP-grasp fold, B domain"/>
    <property type="match status" value="1"/>
</dbReference>
<dbReference type="GO" id="GO:0000287">
    <property type="term" value="F:magnesium ion binding"/>
    <property type="evidence" value="ECO:0007669"/>
    <property type="project" value="UniProtKB-UniRule"/>
</dbReference>
<dbReference type="NCBIfam" id="NF001913">
    <property type="entry name" value="PRK00696.1"/>
    <property type="match status" value="1"/>
</dbReference>
<keyword evidence="6 10" id="KW-0067">ATP-binding</keyword>
<evidence type="ECO:0000313" key="14">
    <source>
        <dbReference type="Proteomes" id="UP000001492"/>
    </source>
</evidence>
<gene>
    <name evidence="10" type="primary">sucC</name>
    <name evidence="13" type="ordered locus">Astex_0235</name>
</gene>
<comment type="pathway">
    <text evidence="10">Carbohydrate metabolism; tricarboxylic acid cycle; succinate from succinyl-CoA (ligase route): step 1/1.</text>
</comment>
<comment type="similarity">
    <text evidence="1 10">Belongs to the succinate/malate CoA ligase beta subunit family.</text>
</comment>
<evidence type="ECO:0000256" key="6">
    <source>
        <dbReference type="ARBA" id="ARBA00022840"/>
    </source>
</evidence>
<feature type="binding site" evidence="10">
    <location>
        <begin position="359"/>
        <end position="361"/>
    </location>
    <ligand>
        <name>substrate</name>
        <note>ligand shared with subunit alpha</note>
    </ligand>
</feature>
<comment type="function">
    <text evidence="10">Succinyl-CoA synthetase functions in the citric acid cycle (TCA), coupling the hydrolysis of succinyl-CoA to the synthesis of either ATP or GTP and thus represents the only step of substrate-level phosphorylation in the TCA. The beta subunit provides nucleotide specificity of the enzyme and binds the substrate succinate, while the binding sites for coenzyme A and phosphate are found in the alpha subunit.</text>
</comment>
<evidence type="ECO:0000256" key="7">
    <source>
        <dbReference type="ARBA" id="ARBA00022842"/>
    </source>
</evidence>
<dbReference type="FunFam" id="3.30.470.20:FF:000002">
    <property type="entry name" value="Succinate--CoA ligase [ADP-forming] subunit beta"/>
    <property type="match status" value="1"/>
</dbReference>
<evidence type="ECO:0000256" key="1">
    <source>
        <dbReference type="ARBA" id="ARBA00009182"/>
    </source>
</evidence>
<evidence type="ECO:0000259" key="12">
    <source>
        <dbReference type="Pfam" id="PF08442"/>
    </source>
</evidence>
<comment type="catalytic activity">
    <reaction evidence="10">
        <text>GTP + succinate + CoA = succinyl-CoA + GDP + phosphate</text>
        <dbReference type="Rhea" id="RHEA:22120"/>
        <dbReference type="ChEBI" id="CHEBI:30031"/>
        <dbReference type="ChEBI" id="CHEBI:37565"/>
        <dbReference type="ChEBI" id="CHEBI:43474"/>
        <dbReference type="ChEBI" id="CHEBI:57287"/>
        <dbReference type="ChEBI" id="CHEBI:57292"/>
        <dbReference type="ChEBI" id="CHEBI:58189"/>
    </reaction>
</comment>
<dbReference type="eggNOG" id="COG0045">
    <property type="taxonomic scope" value="Bacteria"/>
</dbReference>
<name>E8RP89_ASTEC</name>
<evidence type="ECO:0000256" key="10">
    <source>
        <dbReference type="HAMAP-Rule" id="MF_00558"/>
    </source>
</evidence>
<evidence type="ECO:0000256" key="4">
    <source>
        <dbReference type="ARBA" id="ARBA00022723"/>
    </source>
</evidence>
<feature type="domain" description="ATP-citrate synthase/succinyl-CoA ligase C-terminal" evidence="11">
    <location>
        <begin position="300"/>
        <end position="420"/>
    </location>
</feature>
<dbReference type="InterPro" id="IPR016102">
    <property type="entry name" value="Succinyl-CoA_synth-like"/>
</dbReference>
<keyword evidence="2 10" id="KW-0816">Tricarboxylic acid cycle</keyword>
<dbReference type="Pfam" id="PF00549">
    <property type="entry name" value="Ligase_CoA"/>
    <property type="match status" value="1"/>
</dbReference>
<organism evidence="13 14">
    <name type="scientific">Asticcacaulis excentricus (strain ATCC 15261 / DSM 4724 / KCTC 12464 / NCIMB 9791 / VKM B-1370 / CB 48)</name>
    <dbReference type="NCBI Taxonomy" id="573065"/>
    <lineage>
        <taxon>Bacteria</taxon>
        <taxon>Pseudomonadati</taxon>
        <taxon>Pseudomonadota</taxon>
        <taxon>Alphaproteobacteria</taxon>
        <taxon>Caulobacterales</taxon>
        <taxon>Caulobacteraceae</taxon>
        <taxon>Asticcacaulis</taxon>
    </lineage>
</organism>
<dbReference type="NCBIfam" id="TIGR01016">
    <property type="entry name" value="sucCoAbeta"/>
    <property type="match status" value="1"/>
</dbReference>
<evidence type="ECO:0000256" key="5">
    <source>
        <dbReference type="ARBA" id="ARBA00022741"/>
    </source>
</evidence>
<dbReference type="Gene3D" id="3.40.50.261">
    <property type="entry name" value="Succinyl-CoA synthetase domains"/>
    <property type="match status" value="1"/>
</dbReference>
<dbReference type="HAMAP" id="MF_00558">
    <property type="entry name" value="Succ_CoA_beta"/>
    <property type="match status" value="1"/>
</dbReference>
<dbReference type="Pfam" id="PF08442">
    <property type="entry name" value="ATP-grasp_2"/>
    <property type="match status" value="1"/>
</dbReference>